<keyword evidence="2" id="KW-0472">Membrane</keyword>
<name>A0A4Q9FT39_9FLAO</name>
<reference evidence="4 5" key="1">
    <citation type="journal article" date="2015" name="Int. J. Syst. Evol. Microbiol.">
        <title>Hyunsoonleella pacifica sp. nov., isolated from seawater of South Pacific Gyre.</title>
        <authorList>
            <person name="Gao X."/>
            <person name="Zhang Z."/>
            <person name="Dai X."/>
            <person name="Zhang X.H."/>
        </authorList>
    </citation>
    <scope>NUCLEOTIDE SEQUENCE [LARGE SCALE GENOMIC DNA]</scope>
    <source>
        <strain evidence="4 5">SW033</strain>
    </source>
</reference>
<feature type="chain" id="PRO_5020348375" evidence="3">
    <location>
        <begin position="25"/>
        <end position="207"/>
    </location>
</feature>
<dbReference type="GO" id="GO:0008168">
    <property type="term" value="F:methyltransferase activity"/>
    <property type="evidence" value="ECO:0007669"/>
    <property type="project" value="UniProtKB-KW"/>
</dbReference>
<feature type="signal peptide" evidence="3">
    <location>
        <begin position="1"/>
        <end position="24"/>
    </location>
</feature>
<feature type="transmembrane region" description="Helical" evidence="2">
    <location>
        <begin position="139"/>
        <end position="156"/>
    </location>
</feature>
<dbReference type="AlphaFoldDB" id="A0A4Q9FT39"/>
<feature type="coiled-coil region" evidence="1">
    <location>
        <begin position="165"/>
        <end position="207"/>
    </location>
</feature>
<keyword evidence="3" id="KW-0732">Signal</keyword>
<dbReference type="RefSeq" id="WP_130935386.1">
    <property type="nucleotide sequence ID" value="NZ_BMEE01000001.1"/>
</dbReference>
<keyword evidence="1" id="KW-0175">Coiled coil</keyword>
<dbReference type="OrthoDB" id="981213at2"/>
<gene>
    <name evidence="4" type="ORF">EYD46_02045</name>
</gene>
<evidence type="ECO:0000256" key="3">
    <source>
        <dbReference type="SAM" id="SignalP"/>
    </source>
</evidence>
<keyword evidence="4" id="KW-0808">Transferase</keyword>
<dbReference type="GO" id="GO:0032259">
    <property type="term" value="P:methylation"/>
    <property type="evidence" value="ECO:0007669"/>
    <property type="project" value="UniProtKB-KW"/>
</dbReference>
<keyword evidence="2" id="KW-1133">Transmembrane helix</keyword>
<evidence type="ECO:0000313" key="5">
    <source>
        <dbReference type="Proteomes" id="UP000292372"/>
    </source>
</evidence>
<comment type="caution">
    <text evidence="4">The sequence shown here is derived from an EMBL/GenBank/DDBJ whole genome shotgun (WGS) entry which is preliminary data.</text>
</comment>
<dbReference type="EMBL" id="SIRS01000001">
    <property type="protein sequence ID" value="TBN18870.1"/>
    <property type="molecule type" value="Genomic_DNA"/>
</dbReference>
<evidence type="ECO:0000256" key="1">
    <source>
        <dbReference type="SAM" id="Coils"/>
    </source>
</evidence>
<evidence type="ECO:0000256" key="2">
    <source>
        <dbReference type="SAM" id="Phobius"/>
    </source>
</evidence>
<protein>
    <submittedName>
        <fullName evidence="4">tRNA (Guanine-N1)-methyltransferase</fullName>
    </submittedName>
</protein>
<accession>A0A4Q9FT39</accession>
<keyword evidence="2" id="KW-0812">Transmembrane</keyword>
<keyword evidence="4" id="KW-0489">Methyltransferase</keyword>
<sequence>MNSSKYLIALIFLFTFSLSSFSQAAQQQETLSLNSGTIDSQFEFVFRKSGNFKGTNGQPYEAVKTAWLLTLRNHVKDSLKGIRKDLNETQAVVKTQANEITQLKSSLSKTQADLETTNTEKDSMSLFGMQMSKTGYNTLLWSIIAGLLALLLLFIYKFKNSNAVTRQAKQSLSEIEEEFDEHRKTALEREQKVRRQLQDEINKQKKA</sequence>
<evidence type="ECO:0000313" key="4">
    <source>
        <dbReference type="EMBL" id="TBN18870.1"/>
    </source>
</evidence>
<keyword evidence="5" id="KW-1185">Reference proteome</keyword>
<organism evidence="4 5">
    <name type="scientific">Hyunsoonleella pacifica</name>
    <dbReference type="NCBI Taxonomy" id="1080224"/>
    <lineage>
        <taxon>Bacteria</taxon>
        <taxon>Pseudomonadati</taxon>
        <taxon>Bacteroidota</taxon>
        <taxon>Flavobacteriia</taxon>
        <taxon>Flavobacteriales</taxon>
        <taxon>Flavobacteriaceae</taxon>
    </lineage>
</organism>
<dbReference type="Proteomes" id="UP000292372">
    <property type="component" value="Unassembled WGS sequence"/>
</dbReference>
<proteinExistence type="predicted"/>